<dbReference type="Proteomes" id="UP000033097">
    <property type="component" value="Chromosome"/>
</dbReference>
<protein>
    <submittedName>
        <fullName evidence="2">Polysaccharide pyruvyl transferase</fullName>
    </submittedName>
</protein>
<organism evidence="2 3">
    <name type="scientific">Methanosarcina mazei S-6</name>
    <dbReference type="NCBI Taxonomy" id="213585"/>
    <lineage>
        <taxon>Archaea</taxon>
        <taxon>Methanobacteriati</taxon>
        <taxon>Methanobacteriota</taxon>
        <taxon>Stenosarchaea group</taxon>
        <taxon>Methanomicrobia</taxon>
        <taxon>Methanosarcinales</taxon>
        <taxon>Methanosarcinaceae</taxon>
        <taxon>Methanosarcina</taxon>
    </lineage>
</organism>
<sequence>MKKVLYVGIFNGQNIGDLVISDQIYKFLRSENLSVTLIDFITLNRVETPTTEIQFLKSEPTHEKVKKFLSNSHLTSSLFIRNDEFISNVYSMYKENAMYCLSSIYCREYIKGLETCDFVCIGGGNLLMTLNTNYWAVKVNRLVKLARKKKKKVFIISVGAGPISSKKAQKLFSDALNMADYITVRDENSKILLEDTLNVKQHIAVSGDPALLLNNVRVEFKNKEQKNIAISVIPFGKKSFSNLKWYKESSYYIEMYEKLIVYLYDKNPNFVFYLFSSAYTDYEVILQLENHIKERNKKITEENLKVIHIKSLGDLLEFYQKQDLVIGTRMHSLIIAFTQYMPIIAISWQDKVSGFMSYIGMSQYCYNLNNVNAEIDKIYKDSEKLINGNQKNQEKLLSLRENYTRITSSILHSLKQERQ</sequence>
<evidence type="ECO:0000259" key="1">
    <source>
        <dbReference type="Pfam" id="PF04230"/>
    </source>
</evidence>
<dbReference type="PANTHER" id="PTHR36836">
    <property type="entry name" value="COLANIC ACID BIOSYNTHESIS PROTEIN WCAK"/>
    <property type="match status" value="1"/>
</dbReference>
<proteinExistence type="predicted"/>
<evidence type="ECO:0000313" key="2">
    <source>
        <dbReference type="EMBL" id="AKB63328.1"/>
    </source>
</evidence>
<name>A0A0E3RBX8_METMZ</name>
<dbReference type="Pfam" id="PF04230">
    <property type="entry name" value="PS_pyruv_trans"/>
    <property type="match status" value="1"/>
</dbReference>
<dbReference type="PATRIC" id="fig|213585.10.peg.155"/>
<keyword evidence="2" id="KW-0808">Transferase</keyword>
<dbReference type="STRING" id="213585.MSMAS_0132"/>
<dbReference type="AlphaFoldDB" id="A0A0E3RBX8"/>
<dbReference type="KEGG" id="mmj:MSMAS_0132"/>
<accession>A0A0E3RBX8</accession>
<dbReference type="HOGENOM" id="CLU_695872_0_0_2"/>
<gene>
    <name evidence="2" type="ORF">MSMAS_0132</name>
</gene>
<dbReference type="GeneID" id="24837714"/>
<dbReference type="InterPro" id="IPR007345">
    <property type="entry name" value="Polysacch_pyruvyl_Trfase"/>
</dbReference>
<dbReference type="GO" id="GO:0016740">
    <property type="term" value="F:transferase activity"/>
    <property type="evidence" value="ECO:0007669"/>
    <property type="project" value="UniProtKB-KW"/>
</dbReference>
<evidence type="ECO:0000313" key="3">
    <source>
        <dbReference type="Proteomes" id="UP000033097"/>
    </source>
</evidence>
<dbReference type="PANTHER" id="PTHR36836:SF1">
    <property type="entry name" value="COLANIC ACID BIOSYNTHESIS PROTEIN WCAK"/>
    <property type="match status" value="1"/>
</dbReference>
<reference evidence="2 3" key="1">
    <citation type="submission" date="2014-07" db="EMBL/GenBank/DDBJ databases">
        <title>Methanogenic archaea and the global carbon cycle.</title>
        <authorList>
            <person name="Henriksen J.R."/>
            <person name="Luke J."/>
            <person name="Reinhart S."/>
            <person name="Benedict M.N."/>
            <person name="Youngblut N.D."/>
            <person name="Metcalf M.E."/>
            <person name="Whitaker R.J."/>
            <person name="Metcalf W.W."/>
        </authorList>
    </citation>
    <scope>NUCLEOTIDE SEQUENCE [LARGE SCALE GENOMIC DNA]</scope>
    <source>
        <strain evidence="2 3">S-6</strain>
    </source>
</reference>
<dbReference type="EMBL" id="CP009512">
    <property type="protein sequence ID" value="AKB63328.1"/>
    <property type="molecule type" value="Genomic_DNA"/>
</dbReference>
<feature type="domain" description="Polysaccharide pyruvyl transferase" evidence="1">
    <location>
        <begin position="14"/>
        <end position="349"/>
    </location>
</feature>
<dbReference type="RefSeq" id="WP_048046266.1">
    <property type="nucleotide sequence ID" value="NZ_CP009512.1"/>
</dbReference>